<dbReference type="AlphaFoldDB" id="A0A1S8AWF9"/>
<feature type="compositionally biased region" description="Basic and acidic residues" evidence="1">
    <location>
        <begin position="26"/>
        <end position="46"/>
    </location>
</feature>
<evidence type="ECO:0000256" key="2">
    <source>
        <dbReference type="SAM" id="Phobius"/>
    </source>
</evidence>
<dbReference type="EMBL" id="LWLN01000001">
    <property type="protein sequence ID" value="OLZ41120.1"/>
    <property type="molecule type" value="Genomic_DNA"/>
</dbReference>
<dbReference type="Proteomes" id="UP000189370">
    <property type="component" value="Unassembled WGS sequence"/>
</dbReference>
<name>A0A1S8AWF9_9EURY</name>
<feature type="transmembrane region" description="Helical" evidence="2">
    <location>
        <begin position="255"/>
        <end position="273"/>
    </location>
</feature>
<feature type="compositionally biased region" description="Low complexity" evidence="1">
    <location>
        <begin position="188"/>
        <end position="198"/>
    </location>
</feature>
<reference evidence="5" key="1">
    <citation type="submission" date="2016-04" db="EMBL/GenBank/DDBJ databases">
        <authorList>
            <person name="Chen S.-C."/>
            <person name="Lai M.-C."/>
        </authorList>
    </citation>
    <scope>NUCLEOTIDE SEQUENCE [LARGE SCALE GENOMIC DNA]</scope>
    <source>
        <strain evidence="5">AB14</strain>
    </source>
</reference>
<keyword evidence="5" id="KW-1185">Reference proteome</keyword>
<organism evidence="4 5">
    <name type="scientific">Natrinema saccharevitans</name>
    <dbReference type="NCBI Taxonomy" id="301967"/>
    <lineage>
        <taxon>Archaea</taxon>
        <taxon>Methanobacteriati</taxon>
        <taxon>Methanobacteriota</taxon>
        <taxon>Stenosarchaea group</taxon>
        <taxon>Halobacteria</taxon>
        <taxon>Halobacteriales</taxon>
        <taxon>Natrialbaceae</taxon>
        <taxon>Natrinema</taxon>
    </lineage>
</organism>
<dbReference type="Pfam" id="PF00226">
    <property type="entry name" value="DnaJ"/>
    <property type="match status" value="1"/>
</dbReference>
<feature type="transmembrane region" description="Helical" evidence="2">
    <location>
        <begin position="280"/>
        <end position="300"/>
    </location>
</feature>
<feature type="region of interest" description="Disordered" evidence="1">
    <location>
        <begin position="78"/>
        <end position="205"/>
    </location>
</feature>
<evidence type="ECO:0000256" key="1">
    <source>
        <dbReference type="SAM" id="MobiDB-lite"/>
    </source>
</evidence>
<dbReference type="SMART" id="SM00271">
    <property type="entry name" value="DnaJ"/>
    <property type="match status" value="1"/>
</dbReference>
<dbReference type="RefSeq" id="WP_076145675.1">
    <property type="nucleotide sequence ID" value="NZ_LWLN01000001.1"/>
</dbReference>
<dbReference type="PRINTS" id="PR00625">
    <property type="entry name" value="JDOMAIN"/>
</dbReference>
<feature type="compositionally biased region" description="Low complexity" evidence="1">
    <location>
        <begin position="105"/>
        <end position="125"/>
    </location>
</feature>
<feature type="region of interest" description="Disordered" evidence="1">
    <location>
        <begin position="26"/>
        <end position="64"/>
    </location>
</feature>
<dbReference type="PANTHER" id="PTHR43908:SF3">
    <property type="entry name" value="AT29763P-RELATED"/>
    <property type="match status" value="1"/>
</dbReference>
<dbReference type="PROSITE" id="PS50076">
    <property type="entry name" value="DNAJ_2"/>
    <property type="match status" value="1"/>
</dbReference>
<proteinExistence type="predicted"/>
<feature type="compositionally biased region" description="Basic residues" evidence="1">
    <location>
        <begin position="156"/>
        <end position="170"/>
    </location>
</feature>
<dbReference type="GO" id="GO:0030544">
    <property type="term" value="F:Hsp70 protein binding"/>
    <property type="evidence" value="ECO:0007669"/>
    <property type="project" value="TreeGrafter"/>
</dbReference>
<dbReference type="OrthoDB" id="11397at2157"/>
<dbReference type="InterPro" id="IPR001623">
    <property type="entry name" value="DnaJ_domain"/>
</dbReference>
<dbReference type="SUPFAM" id="SSF46565">
    <property type="entry name" value="Chaperone J-domain"/>
    <property type="match status" value="1"/>
</dbReference>
<feature type="compositionally biased region" description="Low complexity" evidence="1">
    <location>
        <begin position="78"/>
        <end position="88"/>
    </location>
</feature>
<dbReference type="Gene3D" id="1.10.287.110">
    <property type="entry name" value="DnaJ domain"/>
    <property type="match status" value="1"/>
</dbReference>
<evidence type="ECO:0000313" key="5">
    <source>
        <dbReference type="Proteomes" id="UP000189370"/>
    </source>
</evidence>
<dbReference type="CDD" id="cd06257">
    <property type="entry name" value="DnaJ"/>
    <property type="match status" value="1"/>
</dbReference>
<evidence type="ECO:0000313" key="4">
    <source>
        <dbReference type="EMBL" id="OLZ41120.1"/>
    </source>
</evidence>
<dbReference type="GO" id="GO:0071218">
    <property type="term" value="P:cellular response to misfolded protein"/>
    <property type="evidence" value="ECO:0007669"/>
    <property type="project" value="TreeGrafter"/>
</dbReference>
<feature type="domain" description="J" evidence="3">
    <location>
        <begin position="4"/>
        <end position="68"/>
    </location>
</feature>
<dbReference type="InterPro" id="IPR036869">
    <property type="entry name" value="J_dom_sf"/>
</dbReference>
<protein>
    <submittedName>
        <fullName evidence="4">Molecular chaperone DnaJ</fullName>
    </submittedName>
</protein>
<dbReference type="STRING" id="301967.A6E15_09020"/>
<accession>A0A1S8AWF9</accession>
<sequence>MGETYYEVLGVDPDATPDEIESAYRDRVLEAHPDHSDAPDAAERFQRVQTARSVLTDGDERARYDRLGHEAYVGLADGNATDDAAGETADTDDSGRSSDRRRSHATGGRTNTTGTANGDGRATTGTGAGGATTGRRTSRGTDYTTAGNETTDRTAGHHARHRSRRRRQRATRQAAGDWPFGADDNEAATESAGSTEAGDTTSEDDFSYTVHGWDDEIDLEWERPRIDRTTATSVGAVAVLYPLLVWATLTPLFPLAVNAVLAACTLALVGYLVTMPRLAIGVFGGWSVLFPLGIAVLSPVEIGSLLGLFALGFVWIPLGYAVVLWWVLRP</sequence>
<keyword evidence="2" id="KW-0472">Membrane</keyword>
<evidence type="ECO:0000259" key="3">
    <source>
        <dbReference type="PROSITE" id="PS50076"/>
    </source>
</evidence>
<keyword evidence="2" id="KW-0812">Transmembrane</keyword>
<dbReference type="PANTHER" id="PTHR43908">
    <property type="entry name" value="AT29763P-RELATED"/>
    <property type="match status" value="1"/>
</dbReference>
<gene>
    <name evidence="4" type="ORF">A6E15_09020</name>
</gene>
<dbReference type="InterPro" id="IPR051100">
    <property type="entry name" value="DnaJ_subfamily_B/C"/>
</dbReference>
<feature type="transmembrane region" description="Helical" evidence="2">
    <location>
        <begin position="306"/>
        <end position="328"/>
    </location>
</feature>
<comment type="caution">
    <text evidence="4">The sequence shown here is derived from an EMBL/GenBank/DDBJ whole genome shotgun (WGS) entry which is preliminary data.</text>
</comment>
<keyword evidence="2" id="KW-1133">Transmembrane helix</keyword>